<name>A0A2I0B153_9ASPA</name>
<dbReference type="Proteomes" id="UP000236161">
    <property type="component" value="Unassembled WGS sequence"/>
</dbReference>
<accession>A0A2I0B153</accession>
<protein>
    <submittedName>
        <fullName evidence="2">Uncharacterized protein</fullName>
    </submittedName>
</protein>
<gene>
    <name evidence="2" type="ORF">AXF42_Ash018818</name>
</gene>
<dbReference type="AlphaFoldDB" id="A0A2I0B153"/>
<proteinExistence type="predicted"/>
<keyword evidence="3" id="KW-1185">Reference proteome</keyword>
<dbReference type="EMBL" id="KZ451929">
    <property type="protein sequence ID" value="PKA61530.1"/>
    <property type="molecule type" value="Genomic_DNA"/>
</dbReference>
<evidence type="ECO:0000313" key="2">
    <source>
        <dbReference type="EMBL" id="PKA61530.1"/>
    </source>
</evidence>
<evidence type="ECO:0000313" key="3">
    <source>
        <dbReference type="Proteomes" id="UP000236161"/>
    </source>
</evidence>
<reference evidence="2 3" key="1">
    <citation type="journal article" date="2017" name="Nature">
        <title>The Apostasia genome and the evolution of orchids.</title>
        <authorList>
            <person name="Zhang G.Q."/>
            <person name="Liu K.W."/>
            <person name="Li Z."/>
            <person name="Lohaus R."/>
            <person name="Hsiao Y.Y."/>
            <person name="Niu S.C."/>
            <person name="Wang J.Y."/>
            <person name="Lin Y.C."/>
            <person name="Xu Q."/>
            <person name="Chen L.J."/>
            <person name="Yoshida K."/>
            <person name="Fujiwara S."/>
            <person name="Wang Z.W."/>
            <person name="Zhang Y.Q."/>
            <person name="Mitsuda N."/>
            <person name="Wang M."/>
            <person name="Liu G.H."/>
            <person name="Pecoraro L."/>
            <person name="Huang H.X."/>
            <person name="Xiao X.J."/>
            <person name="Lin M."/>
            <person name="Wu X.Y."/>
            <person name="Wu W.L."/>
            <person name="Chen Y.Y."/>
            <person name="Chang S.B."/>
            <person name="Sakamoto S."/>
            <person name="Ohme-Takagi M."/>
            <person name="Yagi M."/>
            <person name="Zeng S.J."/>
            <person name="Shen C.Y."/>
            <person name="Yeh C.M."/>
            <person name="Luo Y.B."/>
            <person name="Tsai W.C."/>
            <person name="Van de Peer Y."/>
            <person name="Liu Z.J."/>
        </authorList>
    </citation>
    <scope>NUCLEOTIDE SEQUENCE [LARGE SCALE GENOMIC DNA]</scope>
    <source>
        <strain evidence="3">cv. Shenzhen</strain>
        <tissue evidence="2">Stem</tissue>
    </source>
</reference>
<organism evidence="2 3">
    <name type="scientific">Apostasia shenzhenica</name>
    <dbReference type="NCBI Taxonomy" id="1088818"/>
    <lineage>
        <taxon>Eukaryota</taxon>
        <taxon>Viridiplantae</taxon>
        <taxon>Streptophyta</taxon>
        <taxon>Embryophyta</taxon>
        <taxon>Tracheophyta</taxon>
        <taxon>Spermatophyta</taxon>
        <taxon>Magnoliopsida</taxon>
        <taxon>Liliopsida</taxon>
        <taxon>Asparagales</taxon>
        <taxon>Orchidaceae</taxon>
        <taxon>Apostasioideae</taxon>
        <taxon>Apostasia</taxon>
    </lineage>
</organism>
<evidence type="ECO:0000256" key="1">
    <source>
        <dbReference type="SAM" id="MobiDB-lite"/>
    </source>
</evidence>
<sequence>MSATHGKTIGRSTPRDSIVGVEGGKRGMDVGLPNGLWTARKSSETGPLPHKDAKRRASASGNLGLTVCSLAYFFSSVDFGDTSLEITRSVSSEIPKRDPSLNFKPLALLRTPSSEEPASSAFA</sequence>
<feature type="region of interest" description="Disordered" evidence="1">
    <location>
        <begin position="1"/>
        <end position="57"/>
    </location>
</feature>